<dbReference type="Proteomes" id="UP000199250">
    <property type="component" value="Unassembled WGS sequence"/>
</dbReference>
<accession>A0A1H6VSJ4</accession>
<evidence type="ECO:0000256" key="1">
    <source>
        <dbReference type="SAM" id="Phobius"/>
    </source>
</evidence>
<dbReference type="EMBL" id="FNYQ01000041">
    <property type="protein sequence ID" value="SEJ03610.1"/>
    <property type="molecule type" value="Genomic_DNA"/>
</dbReference>
<organism evidence="3 5">
    <name type="scientific">Azotobacter beijerinckii</name>
    <dbReference type="NCBI Taxonomy" id="170623"/>
    <lineage>
        <taxon>Bacteria</taxon>
        <taxon>Pseudomonadati</taxon>
        <taxon>Pseudomonadota</taxon>
        <taxon>Gammaproteobacteria</taxon>
        <taxon>Pseudomonadales</taxon>
        <taxon>Pseudomonadaceae</taxon>
        <taxon>Azotobacter</taxon>
    </lineage>
</organism>
<evidence type="ECO:0000313" key="3">
    <source>
        <dbReference type="EMBL" id="SEJ03610.1"/>
    </source>
</evidence>
<protein>
    <submittedName>
        <fullName evidence="3">Uncharacterized protein</fullName>
    </submittedName>
</protein>
<gene>
    <name evidence="3" type="ORF">SAMN04244572_02507</name>
    <name evidence="2" type="ORF">SAMN04244579_02264</name>
</gene>
<reference evidence="4 5" key="1">
    <citation type="submission" date="2016-10" db="EMBL/GenBank/DDBJ databases">
        <authorList>
            <person name="de Groot N.N."/>
        </authorList>
    </citation>
    <scope>NUCLEOTIDE SEQUENCE [LARGE SCALE GENOMIC DNA]</scope>
    <source>
        <strain evidence="2 4">DSM 1041</strain>
        <strain evidence="3 5">DSM 373</strain>
    </source>
</reference>
<evidence type="ECO:0000313" key="2">
    <source>
        <dbReference type="EMBL" id="SEI86185.1"/>
    </source>
</evidence>
<dbReference type="AlphaFoldDB" id="A0A1H6VSJ4"/>
<keyword evidence="1" id="KW-1133">Transmembrane helix</keyword>
<evidence type="ECO:0000313" key="5">
    <source>
        <dbReference type="Proteomes" id="UP000199250"/>
    </source>
</evidence>
<proteinExistence type="predicted"/>
<dbReference type="Proteomes" id="UP000199005">
    <property type="component" value="Unassembled WGS sequence"/>
</dbReference>
<keyword evidence="1" id="KW-0812">Transmembrane</keyword>
<dbReference type="EMBL" id="FNYO01000023">
    <property type="protein sequence ID" value="SEI86185.1"/>
    <property type="molecule type" value="Genomic_DNA"/>
</dbReference>
<keyword evidence="1" id="KW-0472">Membrane</keyword>
<sequence>MLRIICGEIMEKMSYMEAVAMIPCGVWRMPIILSVVQVMIFLTVRMESTL</sequence>
<feature type="transmembrane region" description="Helical" evidence="1">
    <location>
        <begin position="20"/>
        <end position="44"/>
    </location>
</feature>
<name>A0A1H6VSJ4_9GAMM</name>
<evidence type="ECO:0000313" key="4">
    <source>
        <dbReference type="Proteomes" id="UP000199005"/>
    </source>
</evidence>